<accession>A0A4Q0XWU2</accession>
<keyword evidence="3" id="KW-0731">Sigma factor</keyword>
<dbReference type="CDD" id="cd06171">
    <property type="entry name" value="Sigma70_r4"/>
    <property type="match status" value="1"/>
</dbReference>
<evidence type="ECO:0000259" key="6">
    <source>
        <dbReference type="Pfam" id="PF04542"/>
    </source>
</evidence>
<dbReference type="GO" id="GO:0003677">
    <property type="term" value="F:DNA binding"/>
    <property type="evidence" value="ECO:0007669"/>
    <property type="project" value="InterPro"/>
</dbReference>
<evidence type="ECO:0000259" key="7">
    <source>
        <dbReference type="Pfam" id="PF08281"/>
    </source>
</evidence>
<dbReference type="SUPFAM" id="SSF88946">
    <property type="entry name" value="Sigma2 domain of RNA polymerase sigma factors"/>
    <property type="match status" value="1"/>
</dbReference>
<gene>
    <name evidence="8" type="ORF">CRV06_14710</name>
</gene>
<keyword evidence="9" id="KW-1185">Reference proteome</keyword>
<feature type="domain" description="RNA polymerase sigma-70 region 2" evidence="6">
    <location>
        <begin position="3"/>
        <end position="64"/>
    </location>
</feature>
<dbReference type="InterPro" id="IPR013249">
    <property type="entry name" value="RNA_pol_sigma70_r4_t2"/>
</dbReference>
<dbReference type="PANTHER" id="PTHR43133:SF46">
    <property type="entry name" value="RNA POLYMERASE SIGMA-70 FACTOR ECF SUBFAMILY"/>
    <property type="match status" value="1"/>
</dbReference>
<proteinExistence type="inferred from homology"/>
<evidence type="ECO:0000313" key="8">
    <source>
        <dbReference type="EMBL" id="RXJ61134.1"/>
    </source>
</evidence>
<keyword evidence="4" id="KW-0804">Transcription</keyword>
<evidence type="ECO:0000256" key="5">
    <source>
        <dbReference type="SAM" id="MobiDB-lite"/>
    </source>
</evidence>
<dbReference type="Proteomes" id="UP000290191">
    <property type="component" value="Unassembled WGS sequence"/>
</dbReference>
<dbReference type="PANTHER" id="PTHR43133">
    <property type="entry name" value="RNA POLYMERASE ECF-TYPE SIGMA FACTO"/>
    <property type="match status" value="1"/>
</dbReference>
<protein>
    <submittedName>
        <fullName evidence="8">RNA polymerase subunit sigma</fullName>
    </submittedName>
</protein>
<reference evidence="8 9" key="1">
    <citation type="submission" date="2017-10" db="EMBL/GenBank/DDBJ databases">
        <title>Genomics of the genus Arcobacter.</title>
        <authorList>
            <person name="Perez-Cataluna A."/>
            <person name="Figueras M.J."/>
        </authorList>
    </citation>
    <scope>NUCLEOTIDE SEQUENCE [LARGE SCALE GENOMIC DNA]</scope>
    <source>
        <strain evidence="8 9">DSM 24636</strain>
    </source>
</reference>
<organism evidence="8 9">
    <name type="scientific">Halarcobacter anaerophilus</name>
    <dbReference type="NCBI Taxonomy" id="877500"/>
    <lineage>
        <taxon>Bacteria</taxon>
        <taxon>Pseudomonadati</taxon>
        <taxon>Campylobacterota</taxon>
        <taxon>Epsilonproteobacteria</taxon>
        <taxon>Campylobacterales</taxon>
        <taxon>Arcobacteraceae</taxon>
        <taxon>Halarcobacter</taxon>
    </lineage>
</organism>
<comment type="similarity">
    <text evidence="1">Belongs to the sigma-70 factor family. ECF subfamily.</text>
</comment>
<dbReference type="Pfam" id="PF04542">
    <property type="entry name" value="Sigma70_r2"/>
    <property type="match status" value="1"/>
</dbReference>
<comment type="caution">
    <text evidence="8">The sequence shown here is derived from an EMBL/GenBank/DDBJ whole genome shotgun (WGS) entry which is preliminary data.</text>
</comment>
<evidence type="ECO:0000256" key="4">
    <source>
        <dbReference type="ARBA" id="ARBA00023163"/>
    </source>
</evidence>
<dbReference type="InterPro" id="IPR007627">
    <property type="entry name" value="RNA_pol_sigma70_r2"/>
</dbReference>
<dbReference type="EMBL" id="PDKO01000021">
    <property type="protein sequence ID" value="RXJ61134.1"/>
    <property type="molecule type" value="Genomic_DNA"/>
</dbReference>
<dbReference type="SUPFAM" id="SSF88659">
    <property type="entry name" value="Sigma3 and sigma4 domains of RNA polymerase sigma factors"/>
    <property type="match status" value="1"/>
</dbReference>
<feature type="compositionally biased region" description="Basic and acidic residues" evidence="5">
    <location>
        <begin position="77"/>
        <end position="88"/>
    </location>
</feature>
<dbReference type="AlphaFoldDB" id="A0A4Q0XWU2"/>
<dbReference type="Gene3D" id="1.10.10.10">
    <property type="entry name" value="Winged helix-like DNA-binding domain superfamily/Winged helix DNA-binding domain"/>
    <property type="match status" value="1"/>
</dbReference>
<dbReference type="GO" id="GO:0006352">
    <property type="term" value="P:DNA-templated transcription initiation"/>
    <property type="evidence" value="ECO:0007669"/>
    <property type="project" value="InterPro"/>
</dbReference>
<evidence type="ECO:0000256" key="1">
    <source>
        <dbReference type="ARBA" id="ARBA00010641"/>
    </source>
</evidence>
<evidence type="ECO:0000256" key="3">
    <source>
        <dbReference type="ARBA" id="ARBA00023082"/>
    </source>
</evidence>
<dbReference type="InterPro" id="IPR013325">
    <property type="entry name" value="RNA_pol_sigma_r2"/>
</dbReference>
<dbReference type="InterPro" id="IPR014284">
    <property type="entry name" value="RNA_pol_sigma-70_dom"/>
</dbReference>
<feature type="region of interest" description="Disordered" evidence="5">
    <location>
        <begin position="69"/>
        <end position="88"/>
    </location>
</feature>
<dbReference type="NCBIfam" id="TIGR02937">
    <property type="entry name" value="sigma70-ECF"/>
    <property type="match status" value="1"/>
</dbReference>
<dbReference type="InterPro" id="IPR039425">
    <property type="entry name" value="RNA_pol_sigma-70-like"/>
</dbReference>
<evidence type="ECO:0000313" key="9">
    <source>
        <dbReference type="Proteomes" id="UP000290191"/>
    </source>
</evidence>
<name>A0A4Q0XWU2_9BACT</name>
<feature type="domain" description="RNA polymerase sigma factor 70 region 4 type 2" evidence="7">
    <location>
        <begin position="96"/>
        <end position="147"/>
    </location>
</feature>
<dbReference type="InterPro" id="IPR013324">
    <property type="entry name" value="RNA_pol_sigma_r3/r4-like"/>
</dbReference>
<dbReference type="OrthoDB" id="5365776at2"/>
<evidence type="ECO:0000256" key="2">
    <source>
        <dbReference type="ARBA" id="ARBA00023015"/>
    </source>
</evidence>
<dbReference type="Gene3D" id="1.10.1740.10">
    <property type="match status" value="1"/>
</dbReference>
<keyword evidence="2" id="KW-0805">Transcription regulation</keyword>
<dbReference type="InterPro" id="IPR036388">
    <property type="entry name" value="WH-like_DNA-bd_sf"/>
</dbReference>
<dbReference type="Pfam" id="PF08281">
    <property type="entry name" value="Sigma70_r4_2"/>
    <property type="match status" value="1"/>
</dbReference>
<dbReference type="GO" id="GO:0016987">
    <property type="term" value="F:sigma factor activity"/>
    <property type="evidence" value="ECO:0007669"/>
    <property type="project" value="UniProtKB-KW"/>
</dbReference>
<sequence length="156" mass="18501">MLEHYEEISYYILKLTGDKNLAKDLTQETYAKVLEVRKNQNIAVKKAYLYKIAQNLVIDKTRRDKILPQTTYEEDEHSIPEKERPESIVSSEFREEKLKECIKNLSTQNKKAFVLYYYKGYTRKEIAKIMNISTNAVEKNISRAILKIKEQIKKDF</sequence>